<dbReference type="SUPFAM" id="SSF47616">
    <property type="entry name" value="GST C-terminal domain-like"/>
    <property type="match status" value="1"/>
</dbReference>
<keyword evidence="4" id="KW-1185">Reference proteome</keyword>
<organism evidence="3 4">
    <name type="scientific">Celerinatantimonas diazotrophica</name>
    <dbReference type="NCBI Taxonomy" id="412034"/>
    <lineage>
        <taxon>Bacteria</taxon>
        <taxon>Pseudomonadati</taxon>
        <taxon>Pseudomonadota</taxon>
        <taxon>Gammaproteobacteria</taxon>
        <taxon>Celerinatantimonadaceae</taxon>
        <taxon>Celerinatantimonas</taxon>
    </lineage>
</organism>
<dbReference type="GO" id="GO:0016740">
    <property type="term" value="F:transferase activity"/>
    <property type="evidence" value="ECO:0007669"/>
    <property type="project" value="UniProtKB-KW"/>
</dbReference>
<dbReference type="Pfam" id="PF00043">
    <property type="entry name" value="GST_C"/>
    <property type="match status" value="1"/>
</dbReference>
<dbReference type="SUPFAM" id="SSF52833">
    <property type="entry name" value="Thioredoxin-like"/>
    <property type="match status" value="1"/>
</dbReference>
<feature type="domain" description="GST N-terminal" evidence="1">
    <location>
        <begin position="1"/>
        <end position="81"/>
    </location>
</feature>
<reference evidence="3 4" key="1">
    <citation type="submission" date="2019-03" db="EMBL/GenBank/DDBJ databases">
        <title>Genomic Encyclopedia of Type Strains, Phase IV (KMG-IV): sequencing the most valuable type-strain genomes for metagenomic binning, comparative biology and taxonomic classification.</title>
        <authorList>
            <person name="Goeker M."/>
        </authorList>
    </citation>
    <scope>NUCLEOTIDE SEQUENCE [LARGE SCALE GENOMIC DNA]</scope>
    <source>
        <strain evidence="3 4">DSM 18577</strain>
    </source>
</reference>
<dbReference type="InterPro" id="IPR040079">
    <property type="entry name" value="Glutathione_S-Trfase"/>
</dbReference>
<evidence type="ECO:0000259" key="2">
    <source>
        <dbReference type="PROSITE" id="PS50405"/>
    </source>
</evidence>
<dbReference type="InterPro" id="IPR004046">
    <property type="entry name" value="GST_C"/>
</dbReference>
<keyword evidence="3" id="KW-0808">Transferase</keyword>
<dbReference type="CDD" id="cd03188">
    <property type="entry name" value="GST_C_Beta"/>
    <property type="match status" value="1"/>
</dbReference>
<dbReference type="PANTHER" id="PTHR44051">
    <property type="entry name" value="GLUTATHIONE S-TRANSFERASE-RELATED"/>
    <property type="match status" value="1"/>
</dbReference>
<sequence>MKLYYTPGACSLAPHIVLEELGVSHTLEKVDLKSKRTENNEDYLSVNDKGYVPTLRLDDGNVLTEGAVISQYLAELHPDQQLFPNSGLARYQLQSLMVYISTEIHKTIIPLMQSGQDAKSRAASEALMNKRLGWVSEKLGNREFIFGEHFSIADAYLFTTLNWMSMVKIDLNQWANLVQYQQRIGSRPAVQRALKAEGLI</sequence>
<gene>
    <name evidence="3" type="ORF">EV690_1516</name>
</gene>
<dbReference type="PROSITE" id="PS50404">
    <property type="entry name" value="GST_NTER"/>
    <property type="match status" value="1"/>
</dbReference>
<dbReference type="InterPro" id="IPR036282">
    <property type="entry name" value="Glutathione-S-Trfase_C_sf"/>
</dbReference>
<dbReference type="CDD" id="cd03057">
    <property type="entry name" value="GST_N_Beta"/>
    <property type="match status" value="1"/>
</dbReference>
<protein>
    <submittedName>
        <fullName evidence="3">Glutathione S-transferase</fullName>
    </submittedName>
</protein>
<dbReference type="NCBIfam" id="NF007831">
    <property type="entry name" value="PRK10542.1"/>
    <property type="match status" value="1"/>
</dbReference>
<dbReference type="EMBL" id="SMGD01000012">
    <property type="protein sequence ID" value="TCK57819.1"/>
    <property type="molecule type" value="Genomic_DNA"/>
</dbReference>
<evidence type="ECO:0000313" key="3">
    <source>
        <dbReference type="EMBL" id="TCK57819.1"/>
    </source>
</evidence>
<evidence type="ECO:0000259" key="1">
    <source>
        <dbReference type="PROSITE" id="PS50404"/>
    </source>
</evidence>
<dbReference type="SFLD" id="SFLDG01150">
    <property type="entry name" value="Main.1:_Beta-like"/>
    <property type="match status" value="1"/>
</dbReference>
<dbReference type="Pfam" id="PF13409">
    <property type="entry name" value="GST_N_2"/>
    <property type="match status" value="1"/>
</dbReference>
<dbReference type="Proteomes" id="UP000295565">
    <property type="component" value="Unassembled WGS sequence"/>
</dbReference>
<dbReference type="OrthoDB" id="9797500at2"/>
<evidence type="ECO:0000313" key="4">
    <source>
        <dbReference type="Proteomes" id="UP000295565"/>
    </source>
</evidence>
<dbReference type="SFLD" id="SFLDG00358">
    <property type="entry name" value="Main_(cytGST)"/>
    <property type="match status" value="1"/>
</dbReference>
<comment type="caution">
    <text evidence="3">The sequence shown here is derived from an EMBL/GenBank/DDBJ whole genome shotgun (WGS) entry which is preliminary data.</text>
</comment>
<proteinExistence type="predicted"/>
<dbReference type="Gene3D" id="3.40.30.10">
    <property type="entry name" value="Glutaredoxin"/>
    <property type="match status" value="1"/>
</dbReference>
<dbReference type="InterPro" id="IPR010987">
    <property type="entry name" value="Glutathione-S-Trfase_C-like"/>
</dbReference>
<dbReference type="PANTHER" id="PTHR44051:SF8">
    <property type="entry name" value="GLUTATHIONE S-TRANSFERASE GSTA"/>
    <property type="match status" value="1"/>
</dbReference>
<name>A0A4R1K4A0_9GAMM</name>
<dbReference type="InterPro" id="IPR004045">
    <property type="entry name" value="Glutathione_S-Trfase_N"/>
</dbReference>
<dbReference type="Gene3D" id="1.20.1050.10">
    <property type="match status" value="1"/>
</dbReference>
<dbReference type="InterPro" id="IPR036249">
    <property type="entry name" value="Thioredoxin-like_sf"/>
</dbReference>
<dbReference type="PROSITE" id="PS50405">
    <property type="entry name" value="GST_CTER"/>
    <property type="match status" value="1"/>
</dbReference>
<dbReference type="AlphaFoldDB" id="A0A4R1K4A0"/>
<feature type="domain" description="GST C-terminal" evidence="2">
    <location>
        <begin position="86"/>
        <end position="200"/>
    </location>
</feature>
<dbReference type="RefSeq" id="WP_131912358.1">
    <property type="nucleotide sequence ID" value="NZ_OU594967.1"/>
</dbReference>
<accession>A0A4R1K4A0</accession>
<dbReference type="SFLD" id="SFLDS00019">
    <property type="entry name" value="Glutathione_Transferase_(cytos"/>
    <property type="match status" value="1"/>
</dbReference>